<dbReference type="Gene3D" id="3.20.20.450">
    <property type="entry name" value="EAL domain"/>
    <property type="match status" value="1"/>
</dbReference>
<gene>
    <name evidence="4" type="ORF">E0D97_02690</name>
</gene>
<comment type="caution">
    <text evidence="4">The sequence shown here is derived from an EMBL/GenBank/DDBJ whole genome shotgun (WGS) entry which is preliminary data.</text>
</comment>
<dbReference type="NCBIfam" id="TIGR00254">
    <property type="entry name" value="GGDEF"/>
    <property type="match status" value="1"/>
</dbReference>
<dbReference type="AlphaFoldDB" id="A0A4R0PHV8"/>
<keyword evidence="1" id="KW-0472">Membrane</keyword>
<proteinExistence type="predicted"/>
<dbReference type="PANTHER" id="PTHR44757">
    <property type="entry name" value="DIGUANYLATE CYCLASE DGCP"/>
    <property type="match status" value="1"/>
</dbReference>
<reference evidence="4 5" key="1">
    <citation type="journal article" date="2015" name="Antonie Van Leeuwenhoek">
        <title>Oricola cellulosilytica gen. nov., sp. nov., a cellulose-degrading bacterium of the family Phyllobacteriaceae isolated from surface seashore water, and emended descriptions of Mesorhizobium loti and Phyllobacterium myrsinacearum.</title>
        <authorList>
            <person name="Hameed A."/>
            <person name="Shahina M."/>
            <person name="Lai W.A."/>
            <person name="Lin S.Y."/>
            <person name="Young L.S."/>
            <person name="Liu Y.C."/>
            <person name="Hsu Y.H."/>
            <person name="Young C.C."/>
        </authorList>
    </citation>
    <scope>NUCLEOTIDE SEQUENCE [LARGE SCALE GENOMIC DNA]</scope>
    <source>
        <strain evidence="4 5">KCTC 52183</strain>
    </source>
</reference>
<keyword evidence="1" id="KW-1133">Transmembrane helix</keyword>
<name>A0A4R0PHV8_9HYPH</name>
<dbReference type="SMART" id="SM00267">
    <property type="entry name" value="GGDEF"/>
    <property type="match status" value="1"/>
</dbReference>
<dbReference type="Proteomes" id="UP000291301">
    <property type="component" value="Unassembled WGS sequence"/>
</dbReference>
<dbReference type="PROSITE" id="PS50883">
    <property type="entry name" value="EAL"/>
    <property type="match status" value="1"/>
</dbReference>
<keyword evidence="5" id="KW-1185">Reference proteome</keyword>
<feature type="transmembrane region" description="Helical" evidence="1">
    <location>
        <begin position="20"/>
        <end position="41"/>
    </location>
</feature>
<evidence type="ECO:0000313" key="5">
    <source>
        <dbReference type="Proteomes" id="UP000291301"/>
    </source>
</evidence>
<dbReference type="PROSITE" id="PS50887">
    <property type="entry name" value="GGDEF"/>
    <property type="match status" value="1"/>
</dbReference>
<feature type="domain" description="EAL" evidence="2">
    <location>
        <begin position="265"/>
        <end position="512"/>
    </location>
</feature>
<evidence type="ECO:0000259" key="2">
    <source>
        <dbReference type="PROSITE" id="PS50883"/>
    </source>
</evidence>
<feature type="transmembrane region" description="Helical" evidence="1">
    <location>
        <begin position="53"/>
        <end position="76"/>
    </location>
</feature>
<dbReference type="CDD" id="cd01949">
    <property type="entry name" value="GGDEF"/>
    <property type="match status" value="1"/>
</dbReference>
<dbReference type="SUPFAM" id="SSF141868">
    <property type="entry name" value="EAL domain-like"/>
    <property type="match status" value="1"/>
</dbReference>
<dbReference type="Pfam" id="PF00563">
    <property type="entry name" value="EAL"/>
    <property type="match status" value="1"/>
</dbReference>
<accession>A0A4R0PHV8</accession>
<dbReference type="InterPro" id="IPR000160">
    <property type="entry name" value="GGDEF_dom"/>
</dbReference>
<dbReference type="CDD" id="cd01948">
    <property type="entry name" value="EAL"/>
    <property type="match status" value="1"/>
</dbReference>
<evidence type="ECO:0000313" key="4">
    <source>
        <dbReference type="EMBL" id="TCD16354.1"/>
    </source>
</evidence>
<keyword evidence="1" id="KW-0812">Transmembrane</keyword>
<organism evidence="4 5">
    <name type="scientific">Oricola cellulosilytica</name>
    <dbReference type="NCBI Taxonomy" id="1429082"/>
    <lineage>
        <taxon>Bacteria</taxon>
        <taxon>Pseudomonadati</taxon>
        <taxon>Pseudomonadota</taxon>
        <taxon>Alphaproteobacteria</taxon>
        <taxon>Hyphomicrobiales</taxon>
        <taxon>Ahrensiaceae</taxon>
        <taxon>Oricola</taxon>
    </lineage>
</organism>
<dbReference type="PANTHER" id="PTHR44757:SF2">
    <property type="entry name" value="BIOFILM ARCHITECTURE MAINTENANCE PROTEIN MBAA"/>
    <property type="match status" value="1"/>
</dbReference>
<dbReference type="InterPro" id="IPR001633">
    <property type="entry name" value="EAL_dom"/>
</dbReference>
<evidence type="ECO:0000256" key="1">
    <source>
        <dbReference type="SAM" id="Phobius"/>
    </source>
</evidence>
<dbReference type="Gene3D" id="3.30.70.270">
    <property type="match status" value="1"/>
</dbReference>
<dbReference type="Pfam" id="PF00990">
    <property type="entry name" value="GGDEF"/>
    <property type="match status" value="1"/>
</dbReference>
<dbReference type="InterPro" id="IPR043128">
    <property type="entry name" value="Rev_trsase/Diguanyl_cyclase"/>
</dbReference>
<feature type="domain" description="GGDEF" evidence="3">
    <location>
        <begin position="123"/>
        <end position="256"/>
    </location>
</feature>
<protein>
    <submittedName>
        <fullName evidence="4">Bifunctional diguanylate cyclase/phosphodiesterase</fullName>
    </submittedName>
</protein>
<dbReference type="SUPFAM" id="SSF55073">
    <property type="entry name" value="Nucleotide cyclase"/>
    <property type="match status" value="1"/>
</dbReference>
<dbReference type="EMBL" id="SJST01000001">
    <property type="protein sequence ID" value="TCD16354.1"/>
    <property type="molecule type" value="Genomic_DNA"/>
</dbReference>
<dbReference type="InterPro" id="IPR035919">
    <property type="entry name" value="EAL_sf"/>
</dbReference>
<sequence>MTARGFCMTIGSKTDRSAVFRLVTIFSSGFGAATLSLWALTLTQAGTLNVLDVNATTAIIAGLAALAGAGCAHAFFIGSDEATKAYEEALETDPLTGLLSRIGLERRIAELSSKEGNGPRKFDRLVLVSVEIDALRDINDAHGQEFGDRVLQTIGERLRRMVGTLGPVARIGGSEFTLAVRVNRDNRELPQMMAAITDEIARPIASTSGNVPIFSVSGLAEVNPGEPEIKKLLQRTRLARATARASGLGSWAIYHPEMAETDRYRKWIETELGQAIGKNEFELVYQPQVDTTNGETVGYEALLRWEHREKGAIPPAEFITVAEKCGLINQIGSWVLRQACVDARYFTSGEKIAVNVSPKQMEQDDFVDTLAAILRAQAVDPARIEIEITENVLIHDQRKIREQFEQIRALGCSIAIDDFGTGYSNLNYLSDLPFSKLKLDQSFVSRIEDRKNGGALVSTIVNLARALDVDVLAEGVETENQMVMLNAAGCTLMQGYYFGKPVALQRQQTLAA</sequence>
<dbReference type="InterPro" id="IPR029787">
    <property type="entry name" value="Nucleotide_cyclase"/>
</dbReference>
<dbReference type="SMART" id="SM00052">
    <property type="entry name" value="EAL"/>
    <property type="match status" value="1"/>
</dbReference>
<dbReference type="InterPro" id="IPR052155">
    <property type="entry name" value="Biofilm_reg_signaling"/>
</dbReference>
<evidence type="ECO:0000259" key="3">
    <source>
        <dbReference type="PROSITE" id="PS50887"/>
    </source>
</evidence>